<dbReference type="SMART" id="SM00164">
    <property type="entry name" value="TBC"/>
    <property type="match status" value="1"/>
</dbReference>
<evidence type="ECO:0000313" key="4">
    <source>
        <dbReference type="Proteomes" id="UP000225706"/>
    </source>
</evidence>
<feature type="compositionally biased region" description="Polar residues" evidence="1">
    <location>
        <begin position="30"/>
        <end position="43"/>
    </location>
</feature>
<sequence>MLSSVKNYAVISEHVTEGSNRLEEDHNGSDDTNCNESLLTDQPLSDDEQSHNAKVVCSEVPTEFSSETEEIVRQDCEKTKRDASVEEELEHNKVKQESVRSSEEVRELSTNPDTCTFPRGEEASQDRSVVNSSSENLLGSNHHREPSVEESDEVFPLVRQKANSSDDLLDKNFVKWTNGKNSYRSTNLEKDGALSSESPSSDVEFSACSSVTSCTEDSGISSTVRDEELEEIPLNNSQYSPDLYKQISRFAIDETVAAWIPKSSNTYAPSPSSSMKTVPVTDQEKSQKQGKLKGLFSKSTQKELVPGWKLFGKIPAKDARDNSKDSHIQSSSFDRGDLKRRSFGDKPSSTGPTSKSKFLSIRKKVTTGSSTTALIFENRPSNLPAKSPTEEKKHRRQYEAMVAEAKKKELKDLKLQEKRLKEKCKQEDGIVSAASVWTSEILPNWETMQHAKKTRELWWLGLPPSVRGKVWKLAIGNDLHITQELFDIFQSHAYEKLFTTRLNKQKNITQTVAELPASDHPVVSKAHTVELIVMDVSRTFPSLCIFQEGGPFHDVLHSILGAYTCYRPDVGYVQGMSFLAAVLLLNMEPSDAFICFANLLNKPCQLAFFRVDHPMMVAYFAAFQIFLEEFLPSVHAHFIEENFTPDMYLIDWTFTLFSKSLPLDIASRVWDVFCRDGEEFLFRAALGILKFYQDELLDMDFIRLGQFLSKLPDDIPAGPLFQAIASINLVEQKFSQTLAVQKEVAAQIKSVTSSTK</sequence>
<dbReference type="InterPro" id="IPR035969">
    <property type="entry name" value="Rab-GAP_TBC_sf"/>
</dbReference>
<evidence type="ECO:0000313" key="3">
    <source>
        <dbReference type="EMBL" id="PFX21473.1"/>
    </source>
</evidence>
<feature type="region of interest" description="Disordered" evidence="1">
    <location>
        <begin position="178"/>
        <end position="202"/>
    </location>
</feature>
<feature type="region of interest" description="Disordered" evidence="1">
    <location>
        <begin position="263"/>
        <end position="298"/>
    </location>
</feature>
<feature type="compositionally biased region" description="Basic and acidic residues" evidence="1">
    <location>
        <begin position="334"/>
        <end position="344"/>
    </location>
</feature>
<dbReference type="GO" id="GO:0031267">
    <property type="term" value="F:small GTPase binding"/>
    <property type="evidence" value="ECO:0007669"/>
    <property type="project" value="TreeGrafter"/>
</dbReference>
<dbReference type="Gene3D" id="1.10.8.270">
    <property type="entry name" value="putative rabgap domain of human tbc1 domain family member 14 like domains"/>
    <property type="match status" value="1"/>
</dbReference>
<comment type="caution">
    <text evidence="3">The sequence shown here is derived from an EMBL/GenBank/DDBJ whole genome shotgun (WGS) entry which is preliminary data.</text>
</comment>
<dbReference type="SUPFAM" id="SSF47923">
    <property type="entry name" value="Ypt/Rab-GAP domain of gyp1p"/>
    <property type="match status" value="2"/>
</dbReference>
<feature type="domain" description="Rab-GAP TBC" evidence="2">
    <location>
        <begin position="461"/>
        <end position="677"/>
    </location>
</feature>
<name>A0A2B4RXH0_STYPI</name>
<feature type="compositionally biased region" description="Basic and acidic residues" evidence="1">
    <location>
        <begin position="316"/>
        <end position="327"/>
    </location>
</feature>
<dbReference type="GO" id="GO:0005773">
    <property type="term" value="C:vacuole"/>
    <property type="evidence" value="ECO:0007669"/>
    <property type="project" value="UniProtKB-ARBA"/>
</dbReference>
<dbReference type="OrthoDB" id="294251at2759"/>
<feature type="compositionally biased region" description="Basic and acidic residues" evidence="1">
    <location>
        <begin position="70"/>
        <end position="107"/>
    </location>
</feature>
<dbReference type="FunFam" id="1.10.10.750:FF:000005">
    <property type="entry name" value="TBC1 domain family member 14"/>
    <property type="match status" value="1"/>
</dbReference>
<dbReference type="GO" id="GO:0016192">
    <property type="term" value="P:vesicle-mediated transport"/>
    <property type="evidence" value="ECO:0007669"/>
    <property type="project" value="UniProtKB-ARBA"/>
</dbReference>
<proteinExistence type="predicted"/>
<dbReference type="PROSITE" id="PS50086">
    <property type="entry name" value="TBC_RABGAP"/>
    <property type="match status" value="1"/>
</dbReference>
<feature type="compositionally biased region" description="Polar residues" evidence="1">
    <location>
        <begin position="126"/>
        <end position="139"/>
    </location>
</feature>
<dbReference type="PANTHER" id="PTHR47219">
    <property type="entry name" value="RAB GTPASE-ACTIVATING PROTEIN 1-LIKE"/>
    <property type="match status" value="1"/>
</dbReference>
<dbReference type="Pfam" id="PF00566">
    <property type="entry name" value="RabGAP-TBC"/>
    <property type="match status" value="1"/>
</dbReference>
<feature type="region of interest" description="Disordered" evidence="1">
    <location>
        <begin position="316"/>
        <end position="359"/>
    </location>
</feature>
<dbReference type="FunFam" id="1.10.8.270:FF:000008">
    <property type="entry name" value="Putative TBC1 domain family member 14"/>
    <property type="match status" value="1"/>
</dbReference>
<evidence type="ECO:0000256" key="1">
    <source>
        <dbReference type="SAM" id="MobiDB-lite"/>
    </source>
</evidence>
<dbReference type="EMBL" id="LSMT01000275">
    <property type="protein sequence ID" value="PFX21473.1"/>
    <property type="molecule type" value="Genomic_DNA"/>
</dbReference>
<dbReference type="PANTHER" id="PTHR47219:SF15">
    <property type="entry name" value="TBC1 DOMAIN FAMILY MEMBER 12 ISOFORM X1"/>
    <property type="match status" value="1"/>
</dbReference>
<reference evidence="4" key="1">
    <citation type="journal article" date="2017" name="bioRxiv">
        <title>Comparative analysis of the genomes of Stylophora pistillata and Acropora digitifera provides evidence for extensive differences between species of corals.</title>
        <authorList>
            <person name="Voolstra C.R."/>
            <person name="Li Y."/>
            <person name="Liew Y.J."/>
            <person name="Baumgarten S."/>
            <person name="Zoccola D."/>
            <person name="Flot J.-F."/>
            <person name="Tambutte S."/>
            <person name="Allemand D."/>
            <person name="Aranda M."/>
        </authorList>
    </citation>
    <scope>NUCLEOTIDE SEQUENCE [LARGE SCALE GENOMIC DNA]</scope>
</reference>
<keyword evidence="4" id="KW-1185">Reference proteome</keyword>
<feature type="compositionally biased region" description="Low complexity" evidence="1">
    <location>
        <begin position="346"/>
        <end position="357"/>
    </location>
</feature>
<organism evidence="3 4">
    <name type="scientific">Stylophora pistillata</name>
    <name type="common">Smooth cauliflower coral</name>
    <dbReference type="NCBI Taxonomy" id="50429"/>
    <lineage>
        <taxon>Eukaryota</taxon>
        <taxon>Metazoa</taxon>
        <taxon>Cnidaria</taxon>
        <taxon>Anthozoa</taxon>
        <taxon>Hexacorallia</taxon>
        <taxon>Scleractinia</taxon>
        <taxon>Astrocoeniina</taxon>
        <taxon>Pocilloporidae</taxon>
        <taxon>Stylophora</taxon>
    </lineage>
</organism>
<dbReference type="GO" id="GO:0031410">
    <property type="term" value="C:cytoplasmic vesicle"/>
    <property type="evidence" value="ECO:0007669"/>
    <property type="project" value="UniProtKB-ARBA"/>
</dbReference>
<accession>A0A2B4RXH0</accession>
<dbReference type="Gene3D" id="1.10.10.750">
    <property type="entry name" value="Ypt/Rab-GAP domain of gyp1p, domain 1"/>
    <property type="match status" value="1"/>
</dbReference>
<gene>
    <name evidence="3" type="primary">Tbc1d12</name>
    <name evidence="3" type="ORF">AWC38_SpisGene14036</name>
</gene>
<feature type="compositionally biased region" description="Basic and acidic residues" evidence="1">
    <location>
        <begin position="15"/>
        <end position="29"/>
    </location>
</feature>
<dbReference type="STRING" id="50429.A0A2B4RXH0"/>
<dbReference type="AlphaFoldDB" id="A0A2B4RXH0"/>
<dbReference type="InterPro" id="IPR000195">
    <property type="entry name" value="Rab-GAP-TBC_dom"/>
</dbReference>
<dbReference type="Proteomes" id="UP000225706">
    <property type="component" value="Unassembled WGS sequence"/>
</dbReference>
<evidence type="ECO:0000259" key="2">
    <source>
        <dbReference type="PROSITE" id="PS50086"/>
    </source>
</evidence>
<protein>
    <submittedName>
        <fullName evidence="3">TBC1 domain family member 12</fullName>
    </submittedName>
</protein>
<feature type="region of interest" description="Disordered" evidence="1">
    <location>
        <begin position="15"/>
        <end position="153"/>
    </location>
</feature>
<dbReference type="FunFam" id="1.10.472.80:FF:000006">
    <property type="entry name" value="TBC1 domain family member 14"/>
    <property type="match status" value="1"/>
</dbReference>
<dbReference type="Gene3D" id="1.10.472.80">
    <property type="entry name" value="Ypt/Rab-GAP domain of gyp1p, domain 3"/>
    <property type="match status" value="1"/>
</dbReference>
<dbReference type="GO" id="GO:0005096">
    <property type="term" value="F:GTPase activator activity"/>
    <property type="evidence" value="ECO:0007669"/>
    <property type="project" value="TreeGrafter"/>
</dbReference>
<dbReference type="InterPro" id="IPR050302">
    <property type="entry name" value="Rab_GAP_TBC_domain"/>
</dbReference>